<gene>
    <name evidence="3" type="ORF">V2K49_21205</name>
</gene>
<evidence type="ECO:0000313" key="3">
    <source>
        <dbReference type="EMBL" id="MEE4585654.1"/>
    </source>
</evidence>
<dbReference type="Gene3D" id="3.30.540.10">
    <property type="entry name" value="Fructose-1,6-Bisphosphatase, subunit A, domain 1"/>
    <property type="match status" value="1"/>
</dbReference>
<keyword evidence="1" id="KW-0460">Magnesium</keyword>
<evidence type="ECO:0000259" key="2">
    <source>
        <dbReference type="Pfam" id="PF03807"/>
    </source>
</evidence>
<dbReference type="AlphaFoldDB" id="A0ABD5JEK1"/>
<comment type="caution">
    <text evidence="3">The sequence shown here is derived from an EMBL/GenBank/DDBJ whole genome shotgun (WGS) entry which is preliminary data.</text>
</comment>
<evidence type="ECO:0000313" key="4">
    <source>
        <dbReference type="Proteomes" id="UP001354649"/>
    </source>
</evidence>
<organism evidence="3 4">
    <name type="scientific">Streptomyces antimycoticus</name>
    <dbReference type="NCBI Taxonomy" id="68175"/>
    <lineage>
        <taxon>Bacteria</taxon>
        <taxon>Bacillati</taxon>
        <taxon>Actinomycetota</taxon>
        <taxon>Actinomycetes</taxon>
        <taxon>Kitasatosporales</taxon>
        <taxon>Streptomycetaceae</taxon>
        <taxon>Streptomyces</taxon>
        <taxon>Streptomyces violaceusniger group</taxon>
    </lineage>
</organism>
<name>A0ABD5JEK1_9ACTN</name>
<evidence type="ECO:0000256" key="1">
    <source>
        <dbReference type="PIRSR" id="PIRSR600760-2"/>
    </source>
</evidence>
<protein>
    <submittedName>
        <fullName evidence="3">Inositol monophosphatase family protein</fullName>
    </submittedName>
</protein>
<dbReference type="InterPro" id="IPR036291">
    <property type="entry name" value="NAD(P)-bd_dom_sf"/>
</dbReference>
<dbReference type="EMBL" id="JAZBJQ010000014">
    <property type="protein sequence ID" value="MEE4585654.1"/>
    <property type="molecule type" value="Genomic_DNA"/>
</dbReference>
<reference evidence="3 4" key="1">
    <citation type="submission" date="2023-11" db="EMBL/GenBank/DDBJ databases">
        <title>30 novel species of actinomycetes from the DSMZ collection.</title>
        <authorList>
            <person name="Nouioui I."/>
        </authorList>
    </citation>
    <scope>NUCLEOTIDE SEQUENCE [LARGE SCALE GENOMIC DNA]</scope>
    <source>
        <strain evidence="3 4">DSM 41602</strain>
    </source>
</reference>
<dbReference type="InterPro" id="IPR000760">
    <property type="entry name" value="Inositol_monophosphatase-like"/>
</dbReference>
<dbReference type="SUPFAM" id="SSF51735">
    <property type="entry name" value="NAD(P)-binding Rossmann-fold domains"/>
    <property type="match status" value="1"/>
</dbReference>
<dbReference type="PANTHER" id="PTHR20854:SF4">
    <property type="entry name" value="INOSITOL-1-MONOPHOSPHATASE-RELATED"/>
    <property type="match status" value="1"/>
</dbReference>
<comment type="cofactor">
    <cofactor evidence="1">
        <name>Mg(2+)</name>
        <dbReference type="ChEBI" id="CHEBI:18420"/>
    </cofactor>
</comment>
<dbReference type="PANTHER" id="PTHR20854">
    <property type="entry name" value="INOSITOL MONOPHOSPHATASE"/>
    <property type="match status" value="1"/>
</dbReference>
<dbReference type="Pfam" id="PF00459">
    <property type="entry name" value="Inositol_P"/>
    <property type="match status" value="1"/>
</dbReference>
<dbReference type="Pfam" id="PF03807">
    <property type="entry name" value="F420_oxidored"/>
    <property type="match status" value="1"/>
</dbReference>
<dbReference type="Proteomes" id="UP001354649">
    <property type="component" value="Unassembled WGS sequence"/>
</dbReference>
<dbReference type="InterPro" id="IPR028939">
    <property type="entry name" value="P5C_Rdtase_cat_N"/>
</dbReference>
<sequence>MLRVTEAVRTAGELLRRRHSPQARGVSLDEIVTEIHANDDAVLDVLRAPLMAARPGARWAEDELEGGALPPGEWWIVDPAEGNMNHVHGMDDWAVTATLVRDNHPVLTVVHLPPTGDWYTAVADHGAHLNDAPLRVSANMTSIGILGTGRVGSGLAHALATAGHQITLGHRQPRQEAEVIEDLGDITTARATEALVLLVPHVLRRHGLRPFAVSLAR</sequence>
<keyword evidence="1" id="KW-0479">Metal-binding</keyword>
<dbReference type="Gene3D" id="3.40.50.720">
    <property type="entry name" value="NAD(P)-binding Rossmann-like Domain"/>
    <property type="match status" value="1"/>
</dbReference>
<feature type="domain" description="Pyrroline-5-carboxylate reductase catalytic N-terminal" evidence="2">
    <location>
        <begin position="143"/>
        <end position="194"/>
    </location>
</feature>
<feature type="binding site" evidence="1">
    <location>
        <position position="78"/>
    </location>
    <ligand>
        <name>Mg(2+)</name>
        <dbReference type="ChEBI" id="CHEBI:18420"/>
        <label>1</label>
        <note>catalytic</note>
    </ligand>
</feature>
<accession>A0ABD5JEK1</accession>
<proteinExistence type="predicted"/>
<dbReference type="SUPFAM" id="SSF56655">
    <property type="entry name" value="Carbohydrate phosphatase"/>
    <property type="match status" value="1"/>
</dbReference>